<evidence type="ECO:0000313" key="5">
    <source>
        <dbReference type="EMBL" id="ROQ17972.1"/>
    </source>
</evidence>
<gene>
    <name evidence="5" type="ORF">EDC38_2944</name>
</gene>
<dbReference type="GO" id="GO:0016491">
    <property type="term" value="F:oxidoreductase activity"/>
    <property type="evidence" value="ECO:0007669"/>
    <property type="project" value="UniProtKB-KW"/>
</dbReference>
<dbReference type="InterPro" id="IPR000683">
    <property type="entry name" value="Gfo/Idh/MocA-like_OxRdtase_N"/>
</dbReference>
<feature type="domain" description="GFO/IDH/MocA-like oxidoreductase" evidence="4">
    <location>
        <begin position="132"/>
        <end position="247"/>
    </location>
</feature>
<dbReference type="PANTHER" id="PTHR22604">
    <property type="entry name" value="OXIDOREDUCTASES"/>
    <property type="match status" value="1"/>
</dbReference>
<feature type="domain" description="Gfo/Idh/MocA-like oxidoreductase N-terminal" evidence="3">
    <location>
        <begin position="6"/>
        <end position="120"/>
    </location>
</feature>
<evidence type="ECO:0000256" key="2">
    <source>
        <dbReference type="ARBA" id="ARBA00023002"/>
    </source>
</evidence>
<dbReference type="InterPro" id="IPR055170">
    <property type="entry name" value="GFO_IDH_MocA-like_dom"/>
</dbReference>
<dbReference type="EMBL" id="RJUK01000003">
    <property type="protein sequence ID" value="ROQ17972.1"/>
    <property type="molecule type" value="Genomic_DNA"/>
</dbReference>
<proteinExistence type="inferred from homology"/>
<dbReference type="GO" id="GO:0000166">
    <property type="term" value="F:nucleotide binding"/>
    <property type="evidence" value="ECO:0007669"/>
    <property type="project" value="InterPro"/>
</dbReference>
<dbReference type="Proteomes" id="UP000273643">
    <property type="component" value="Unassembled WGS sequence"/>
</dbReference>
<keyword evidence="6" id="KW-1185">Reference proteome</keyword>
<evidence type="ECO:0000256" key="1">
    <source>
        <dbReference type="ARBA" id="ARBA00010928"/>
    </source>
</evidence>
<dbReference type="Pfam" id="PF22725">
    <property type="entry name" value="GFO_IDH_MocA_C3"/>
    <property type="match status" value="1"/>
</dbReference>
<organism evidence="5 6">
    <name type="scientific">Marinimicrobium koreense</name>
    <dbReference type="NCBI Taxonomy" id="306545"/>
    <lineage>
        <taxon>Bacteria</taxon>
        <taxon>Pseudomonadati</taxon>
        <taxon>Pseudomonadota</taxon>
        <taxon>Gammaproteobacteria</taxon>
        <taxon>Cellvibrionales</taxon>
        <taxon>Cellvibrionaceae</taxon>
        <taxon>Marinimicrobium</taxon>
    </lineage>
</organism>
<dbReference type="InterPro" id="IPR036291">
    <property type="entry name" value="NAD(P)-bd_dom_sf"/>
</dbReference>
<keyword evidence="2" id="KW-0560">Oxidoreductase</keyword>
<comment type="caution">
    <text evidence="5">The sequence shown here is derived from an EMBL/GenBank/DDBJ whole genome shotgun (WGS) entry which is preliminary data.</text>
</comment>
<evidence type="ECO:0000259" key="3">
    <source>
        <dbReference type="Pfam" id="PF01408"/>
    </source>
</evidence>
<accession>A0A3N1NGY9</accession>
<evidence type="ECO:0000313" key="6">
    <source>
        <dbReference type="Proteomes" id="UP000273643"/>
    </source>
</evidence>
<evidence type="ECO:0000259" key="4">
    <source>
        <dbReference type="Pfam" id="PF22725"/>
    </source>
</evidence>
<dbReference type="RefSeq" id="WP_123639312.1">
    <property type="nucleotide sequence ID" value="NZ_RJUK01000003.1"/>
</dbReference>
<dbReference type="SUPFAM" id="SSF55347">
    <property type="entry name" value="Glyceraldehyde-3-phosphate dehydrogenase-like, C-terminal domain"/>
    <property type="match status" value="1"/>
</dbReference>
<dbReference type="OrthoDB" id="9781031at2"/>
<dbReference type="PANTHER" id="PTHR22604:SF105">
    <property type="entry name" value="TRANS-1,2-DIHYDROBENZENE-1,2-DIOL DEHYDROGENASE"/>
    <property type="match status" value="1"/>
</dbReference>
<dbReference type="InterPro" id="IPR050984">
    <property type="entry name" value="Gfo/Idh/MocA_domain"/>
</dbReference>
<dbReference type="AlphaFoldDB" id="A0A3N1NGY9"/>
<dbReference type="SUPFAM" id="SSF51735">
    <property type="entry name" value="NAD(P)-binding Rossmann-fold domains"/>
    <property type="match status" value="1"/>
</dbReference>
<comment type="similarity">
    <text evidence="1">Belongs to the Gfo/Idh/MocA family.</text>
</comment>
<name>A0A3N1NGY9_9GAMM</name>
<dbReference type="Gene3D" id="3.30.360.10">
    <property type="entry name" value="Dihydrodipicolinate Reductase, domain 2"/>
    <property type="match status" value="1"/>
</dbReference>
<sequence>MSDKTIRWSIIGAGVIAHKMADAIQLEADNALISVASKSPEKAEAFAREYAIEADTYESLVEREDVDVIYIATTHNFHADNALMALEHGKHLVIEKPFTVNAEQARRLKDAAEAKSCFLMEAIWTRFLPSMKALREAIRNHTIGEVKVATINFGGIAPEHYRGRLFDPALAGGVTLDMGIYPISMLCYVLGERPASIHATARFSDTGVDEIASYQFVFPSGCIATVNTSFNLLMRQEALFFGDKGYIDYPEFQQSDAFTVKYLKDRTIDREETIRTENADNGFIFQVREAARCLRADLRESPVIPVAETVDIMAIMDEIRRQLPLQYEFEKTGYTKGTQ</sequence>
<dbReference type="Gene3D" id="3.40.50.720">
    <property type="entry name" value="NAD(P)-binding Rossmann-like Domain"/>
    <property type="match status" value="1"/>
</dbReference>
<dbReference type="Pfam" id="PF01408">
    <property type="entry name" value="GFO_IDH_MocA"/>
    <property type="match status" value="1"/>
</dbReference>
<protein>
    <submittedName>
        <fullName evidence="5">Putative dehydrogenase</fullName>
    </submittedName>
</protein>
<reference evidence="5 6" key="1">
    <citation type="submission" date="2018-11" db="EMBL/GenBank/DDBJ databases">
        <title>Genomic Encyclopedia of Type Strains, Phase IV (KMG-IV): sequencing the most valuable type-strain genomes for metagenomic binning, comparative biology and taxonomic classification.</title>
        <authorList>
            <person name="Goeker M."/>
        </authorList>
    </citation>
    <scope>NUCLEOTIDE SEQUENCE [LARGE SCALE GENOMIC DNA]</scope>
    <source>
        <strain evidence="5 6">DSM 16974</strain>
    </source>
</reference>